<feature type="non-terminal residue" evidence="1">
    <location>
        <position position="61"/>
    </location>
</feature>
<gene>
    <name evidence="1" type="ORF">MANES_S023300</name>
</gene>
<dbReference type="EMBL" id="KV450487">
    <property type="protein sequence ID" value="OAY22167.1"/>
    <property type="molecule type" value="Genomic_DNA"/>
</dbReference>
<reference evidence="1" key="1">
    <citation type="submission" date="2016-02" db="EMBL/GenBank/DDBJ databases">
        <title>WGS assembly of Manihot esculenta.</title>
        <authorList>
            <person name="Bredeson J.V."/>
            <person name="Prochnik S.E."/>
            <person name="Lyons J.B."/>
            <person name="Schmutz J."/>
            <person name="Grimwood J."/>
            <person name="Vrebalov J."/>
            <person name="Bart R.S."/>
            <person name="Amuge T."/>
            <person name="Ferguson M.E."/>
            <person name="Green R."/>
            <person name="Putnam N."/>
            <person name="Stites J."/>
            <person name="Rounsley S."/>
            <person name="Rokhsar D.S."/>
        </authorList>
    </citation>
    <scope>NUCLEOTIDE SEQUENCE [LARGE SCALE GENOMIC DNA]</scope>
    <source>
        <tissue evidence="1">Leaf</tissue>
    </source>
</reference>
<proteinExistence type="predicted"/>
<protein>
    <submittedName>
        <fullName evidence="1">Uncharacterized protein</fullName>
    </submittedName>
</protein>
<organism evidence="1">
    <name type="scientific">Manihot esculenta</name>
    <name type="common">Cassava</name>
    <name type="synonym">Jatropha manihot</name>
    <dbReference type="NCBI Taxonomy" id="3983"/>
    <lineage>
        <taxon>Eukaryota</taxon>
        <taxon>Viridiplantae</taxon>
        <taxon>Streptophyta</taxon>
        <taxon>Embryophyta</taxon>
        <taxon>Tracheophyta</taxon>
        <taxon>Spermatophyta</taxon>
        <taxon>Magnoliopsida</taxon>
        <taxon>eudicotyledons</taxon>
        <taxon>Gunneridae</taxon>
        <taxon>Pentapetalae</taxon>
        <taxon>rosids</taxon>
        <taxon>fabids</taxon>
        <taxon>Malpighiales</taxon>
        <taxon>Euphorbiaceae</taxon>
        <taxon>Crotonoideae</taxon>
        <taxon>Manihoteae</taxon>
        <taxon>Manihot</taxon>
    </lineage>
</organism>
<accession>A0A199UC05</accession>
<sequence>MVQHLQDEGSDNRPILLDSTWSNKKLKLLFCFDTRWLNRPDTKNIISNTWNALVYGTNLYR</sequence>
<dbReference type="AlphaFoldDB" id="A0A199UC05"/>
<evidence type="ECO:0000313" key="1">
    <source>
        <dbReference type="EMBL" id="OAY22167.1"/>
    </source>
</evidence>
<name>A0A199UC05_MANES</name>